<evidence type="ECO:0000256" key="2">
    <source>
        <dbReference type="ARBA" id="ARBA00004496"/>
    </source>
</evidence>
<dbReference type="InterPro" id="IPR001585">
    <property type="entry name" value="TAL/FSA"/>
</dbReference>
<evidence type="ECO:0000256" key="6">
    <source>
        <dbReference type="ARBA" id="ARBA00022679"/>
    </source>
</evidence>
<dbReference type="GO" id="GO:0005737">
    <property type="term" value="C:cytoplasm"/>
    <property type="evidence" value="ECO:0007669"/>
    <property type="project" value="UniProtKB-SubCell"/>
</dbReference>
<sequence length="231" mass="25426">MASIYKLSTSAFAHSATSSRPSSRSSPQPIYCFDLLKRTSGFDNPLLSSKLSVRSNHPINASFLVRCSKSDGNGSSVKKTTLHDLYEKEGQSPWYDNLCRPVTDLIPLIESGVRGVTSNPAKAISTSSAYNDQFRKDIESAYWELVVKDIQDACKLFEPIYDQTDGGDGYVSVEVSPRLADDTENTIEAAKWLHQWVNRRNVYIKIPATAACIPSIKEVIALGISVNVTVS</sequence>
<dbReference type="UniPathway" id="UPA00115"/>
<evidence type="ECO:0000313" key="9">
    <source>
        <dbReference type="EMBL" id="GFP83062.1"/>
    </source>
</evidence>
<dbReference type="AlphaFoldDB" id="A0A830BAK5"/>
<evidence type="ECO:0000313" key="10">
    <source>
        <dbReference type="Proteomes" id="UP000653305"/>
    </source>
</evidence>
<organism evidence="9 10">
    <name type="scientific">Phtheirospermum japonicum</name>
    <dbReference type="NCBI Taxonomy" id="374723"/>
    <lineage>
        <taxon>Eukaryota</taxon>
        <taxon>Viridiplantae</taxon>
        <taxon>Streptophyta</taxon>
        <taxon>Embryophyta</taxon>
        <taxon>Tracheophyta</taxon>
        <taxon>Spermatophyta</taxon>
        <taxon>Magnoliopsida</taxon>
        <taxon>eudicotyledons</taxon>
        <taxon>Gunneridae</taxon>
        <taxon>Pentapetalae</taxon>
        <taxon>asterids</taxon>
        <taxon>lamiids</taxon>
        <taxon>Lamiales</taxon>
        <taxon>Orobanchaceae</taxon>
        <taxon>Orobanchaceae incertae sedis</taxon>
        <taxon>Phtheirospermum</taxon>
    </lineage>
</organism>
<dbReference type="HAMAP" id="MF_00493">
    <property type="entry name" value="Transaldolase_2"/>
    <property type="match status" value="1"/>
</dbReference>
<dbReference type="SUPFAM" id="SSF51569">
    <property type="entry name" value="Aldolase"/>
    <property type="match status" value="1"/>
</dbReference>
<comment type="function">
    <text evidence="1">Transaldolase is important for the balance of metabolites in the pentose-phosphate pathway.</text>
</comment>
<dbReference type="Proteomes" id="UP000653305">
    <property type="component" value="Unassembled WGS sequence"/>
</dbReference>
<dbReference type="PANTHER" id="PTHR10683:SF31">
    <property type="entry name" value="TRANSALDOLASE"/>
    <property type="match status" value="1"/>
</dbReference>
<dbReference type="OrthoDB" id="2015515at2759"/>
<dbReference type="GO" id="GO:0004801">
    <property type="term" value="F:transaldolase activity"/>
    <property type="evidence" value="ECO:0007669"/>
    <property type="project" value="InterPro"/>
</dbReference>
<gene>
    <name evidence="9" type="ORF">PHJA_000449400</name>
</gene>
<dbReference type="InterPro" id="IPR004732">
    <property type="entry name" value="Transaldolase_2"/>
</dbReference>
<comment type="subcellular location">
    <subcellularLocation>
        <location evidence="2">Cytoplasm</location>
    </subcellularLocation>
</comment>
<evidence type="ECO:0000256" key="1">
    <source>
        <dbReference type="ARBA" id="ARBA00003518"/>
    </source>
</evidence>
<evidence type="ECO:0000256" key="8">
    <source>
        <dbReference type="ARBA" id="ARBA00023270"/>
    </source>
</evidence>
<dbReference type="InterPro" id="IPR013785">
    <property type="entry name" value="Aldolase_TIM"/>
</dbReference>
<keyword evidence="7" id="KW-0570">Pentose shunt</keyword>
<name>A0A830BAK5_9LAMI</name>
<dbReference type="PANTHER" id="PTHR10683">
    <property type="entry name" value="TRANSALDOLASE"/>
    <property type="match status" value="1"/>
</dbReference>
<keyword evidence="8" id="KW-0704">Schiff base</keyword>
<reference evidence="9" key="1">
    <citation type="submission" date="2020-07" db="EMBL/GenBank/DDBJ databases">
        <title>Ethylene signaling mediates host invasion by parasitic plants.</title>
        <authorList>
            <person name="Yoshida S."/>
        </authorList>
    </citation>
    <scope>NUCLEOTIDE SEQUENCE</scope>
    <source>
        <strain evidence="9">Okayama</strain>
    </source>
</reference>
<dbReference type="EMBL" id="BMAC01000056">
    <property type="protein sequence ID" value="GFP83062.1"/>
    <property type="molecule type" value="Genomic_DNA"/>
</dbReference>
<evidence type="ECO:0000256" key="4">
    <source>
        <dbReference type="ARBA" id="ARBA00008426"/>
    </source>
</evidence>
<comment type="pathway">
    <text evidence="3">Carbohydrate degradation; pentose phosphate pathway.</text>
</comment>
<dbReference type="GO" id="GO:0005975">
    <property type="term" value="P:carbohydrate metabolic process"/>
    <property type="evidence" value="ECO:0007669"/>
    <property type="project" value="InterPro"/>
</dbReference>
<proteinExistence type="inferred from homology"/>
<evidence type="ECO:0000256" key="5">
    <source>
        <dbReference type="ARBA" id="ARBA00022490"/>
    </source>
</evidence>
<keyword evidence="6" id="KW-0808">Transferase</keyword>
<protein>
    <submittedName>
        <fullName evidence="9">Transaldolase</fullName>
    </submittedName>
</protein>
<dbReference type="GO" id="GO:0006098">
    <property type="term" value="P:pentose-phosphate shunt"/>
    <property type="evidence" value="ECO:0007669"/>
    <property type="project" value="UniProtKB-UniPathway"/>
</dbReference>
<evidence type="ECO:0000256" key="3">
    <source>
        <dbReference type="ARBA" id="ARBA00004959"/>
    </source>
</evidence>
<comment type="caution">
    <text evidence="9">The sequence shown here is derived from an EMBL/GenBank/DDBJ whole genome shotgun (WGS) entry which is preliminary data.</text>
</comment>
<keyword evidence="10" id="KW-1185">Reference proteome</keyword>
<dbReference type="Pfam" id="PF00923">
    <property type="entry name" value="TAL_FSA"/>
    <property type="match status" value="1"/>
</dbReference>
<evidence type="ECO:0000256" key="7">
    <source>
        <dbReference type="ARBA" id="ARBA00023126"/>
    </source>
</evidence>
<dbReference type="Gene3D" id="3.20.20.70">
    <property type="entry name" value="Aldolase class I"/>
    <property type="match status" value="1"/>
</dbReference>
<comment type="similarity">
    <text evidence="4">Belongs to the transaldolase family. Type 2 subfamily.</text>
</comment>
<keyword evidence="5" id="KW-0963">Cytoplasm</keyword>
<accession>A0A830BAK5</accession>